<dbReference type="Proteomes" id="UP000615026">
    <property type="component" value="Unassembled WGS sequence"/>
</dbReference>
<keyword evidence="3" id="KW-1185">Reference proteome</keyword>
<evidence type="ECO:0000259" key="1">
    <source>
        <dbReference type="Pfam" id="PF03412"/>
    </source>
</evidence>
<evidence type="ECO:0000313" key="3">
    <source>
        <dbReference type="Proteomes" id="UP000615026"/>
    </source>
</evidence>
<feature type="domain" description="Peptidase C39" evidence="1">
    <location>
        <begin position="8"/>
        <end position="74"/>
    </location>
</feature>
<name>A0A928X0Y2_LEPEC</name>
<comment type="caution">
    <text evidence="2">The sequence shown here is derived from an EMBL/GenBank/DDBJ whole genome shotgun (WGS) entry which is preliminary data.</text>
</comment>
<dbReference type="Pfam" id="PF03412">
    <property type="entry name" value="Peptidase_C39"/>
    <property type="match status" value="1"/>
</dbReference>
<dbReference type="Gene3D" id="3.90.70.10">
    <property type="entry name" value="Cysteine proteinases"/>
    <property type="match status" value="1"/>
</dbReference>
<dbReference type="InterPro" id="IPR005074">
    <property type="entry name" value="Peptidase_C39"/>
</dbReference>
<dbReference type="GO" id="GO:0006508">
    <property type="term" value="P:proteolysis"/>
    <property type="evidence" value="ECO:0007669"/>
    <property type="project" value="InterPro"/>
</dbReference>
<gene>
    <name evidence="2" type="ORF">IQ260_07130</name>
</gene>
<dbReference type="GO" id="GO:0016020">
    <property type="term" value="C:membrane"/>
    <property type="evidence" value="ECO:0007669"/>
    <property type="project" value="InterPro"/>
</dbReference>
<dbReference type="GO" id="GO:0008233">
    <property type="term" value="F:peptidase activity"/>
    <property type="evidence" value="ECO:0007669"/>
    <property type="project" value="InterPro"/>
</dbReference>
<dbReference type="EMBL" id="JADEXP010000041">
    <property type="protein sequence ID" value="MBE9066422.1"/>
    <property type="molecule type" value="Genomic_DNA"/>
</dbReference>
<sequence length="85" mass="9214">MGWQRRYATFRQHSAEDCGAACVLAIAKHYGYDLPRTKVREAVGTGQDGTTLLGLQRGCDAIGFRSQSVQADGTTAIPNSKIRTL</sequence>
<protein>
    <recommendedName>
        <fullName evidence="1">Peptidase C39 domain-containing protein</fullName>
    </recommendedName>
</protein>
<dbReference type="GO" id="GO:0005524">
    <property type="term" value="F:ATP binding"/>
    <property type="evidence" value="ECO:0007669"/>
    <property type="project" value="InterPro"/>
</dbReference>
<dbReference type="AlphaFoldDB" id="A0A928X0Y2"/>
<evidence type="ECO:0000313" key="2">
    <source>
        <dbReference type="EMBL" id="MBE9066422.1"/>
    </source>
</evidence>
<reference evidence="2" key="1">
    <citation type="submission" date="2020-10" db="EMBL/GenBank/DDBJ databases">
        <authorList>
            <person name="Castelo-Branco R."/>
            <person name="Eusebio N."/>
            <person name="Adriana R."/>
            <person name="Vieira A."/>
            <person name="Brugerolle De Fraissinette N."/>
            <person name="Rezende De Castro R."/>
            <person name="Schneider M.P."/>
            <person name="Vasconcelos V."/>
            <person name="Leao P.N."/>
        </authorList>
    </citation>
    <scope>NUCLEOTIDE SEQUENCE</scope>
    <source>
        <strain evidence="2">LEGE 11479</strain>
    </source>
</reference>
<proteinExistence type="predicted"/>
<accession>A0A928X0Y2</accession>
<organism evidence="2 3">
    <name type="scientific">Leptolyngbya cf. ectocarpi LEGE 11479</name>
    <dbReference type="NCBI Taxonomy" id="1828722"/>
    <lineage>
        <taxon>Bacteria</taxon>
        <taxon>Bacillati</taxon>
        <taxon>Cyanobacteriota</taxon>
        <taxon>Cyanophyceae</taxon>
        <taxon>Leptolyngbyales</taxon>
        <taxon>Leptolyngbyaceae</taxon>
        <taxon>Leptolyngbya group</taxon>
        <taxon>Leptolyngbya</taxon>
    </lineage>
</organism>